<dbReference type="PANTHER" id="PTHR47551">
    <property type="entry name" value="TUBULIN--TYROSINE LIGASE PBY1-RELATED"/>
    <property type="match status" value="1"/>
</dbReference>
<sequence>MVSGAKRQRIHLNTTRRFSVLDLTAGKPYVPSSSRDSVSDTSEIPKGWVSTYKFTGLPIPSESKTAVDKILMDINEPYTRDLVINILRSKGGYEIKVGEGEGEEEVEGEEGWFQFSEYERVDWSSVLSGKTCTSNYCVRKGMSRKAQLWLYTRRFVAKNPGCMLSSGMADSSIIETWAAFDDGGGAEQITMGDGTRADFGGGVGMSTAEKIGMCCGEWLQVLDQAEQRGEETTWILKPSATNRGAGIVVFNVYEELLDLLISTPDVREWVVSRYIESPLLIRKRKFHIRAYVLAVGAVEVYFYDECLCLCAGTKYKKNNFDPYAHITNTCYQAEDPNFNEEECVLTLDDLNDELGGGDEARRKVDKILADMQGLTRELWKAFKGEFGVYAPLPGCWEHYGLDFLVEHREGGDGGGLHVVLLEVNPGPDFKQSGEKLKGIVGGVMEETIDLVFGGLEFDKEKNGNIFTKVWGEKLREEGVKMRLT</sequence>
<dbReference type="Proteomes" id="UP001165065">
    <property type="component" value="Unassembled WGS sequence"/>
</dbReference>
<dbReference type="InterPro" id="IPR027746">
    <property type="entry name" value="TTL"/>
</dbReference>
<dbReference type="AlphaFoldDB" id="A0A9W7GKD0"/>
<proteinExistence type="predicted"/>
<dbReference type="PROSITE" id="PS51221">
    <property type="entry name" value="TTL"/>
    <property type="match status" value="1"/>
</dbReference>
<dbReference type="SUPFAM" id="SSF56059">
    <property type="entry name" value="Glutathione synthetase ATP-binding domain-like"/>
    <property type="match status" value="1"/>
</dbReference>
<organism evidence="1 2">
    <name type="scientific">Triparma columacea</name>
    <dbReference type="NCBI Taxonomy" id="722753"/>
    <lineage>
        <taxon>Eukaryota</taxon>
        <taxon>Sar</taxon>
        <taxon>Stramenopiles</taxon>
        <taxon>Ochrophyta</taxon>
        <taxon>Bolidophyceae</taxon>
        <taxon>Parmales</taxon>
        <taxon>Triparmaceae</taxon>
        <taxon>Triparma</taxon>
    </lineage>
</organism>
<dbReference type="Pfam" id="PF03133">
    <property type="entry name" value="TTL"/>
    <property type="match status" value="1"/>
</dbReference>
<comment type="caution">
    <text evidence="1">The sequence shown here is derived from an EMBL/GenBank/DDBJ whole genome shotgun (WGS) entry which is preliminary data.</text>
</comment>
<gene>
    <name evidence="1" type="ORF">TrCOL_g2578</name>
</gene>
<accession>A0A9W7GKD0</accession>
<evidence type="ECO:0008006" key="3">
    <source>
        <dbReference type="Google" id="ProtNLM"/>
    </source>
</evidence>
<dbReference type="GO" id="GO:0000932">
    <property type="term" value="C:P-body"/>
    <property type="evidence" value="ECO:0007669"/>
    <property type="project" value="TreeGrafter"/>
</dbReference>
<name>A0A9W7GKD0_9STRA</name>
<dbReference type="OrthoDB" id="202825at2759"/>
<evidence type="ECO:0000313" key="1">
    <source>
        <dbReference type="EMBL" id="GMI46910.1"/>
    </source>
</evidence>
<evidence type="ECO:0000313" key="2">
    <source>
        <dbReference type="Proteomes" id="UP001165065"/>
    </source>
</evidence>
<dbReference type="InterPro" id="IPR004344">
    <property type="entry name" value="TTL/TTLL_fam"/>
</dbReference>
<dbReference type="PANTHER" id="PTHR47551:SF1">
    <property type="entry name" value="TUBULIN--TYROSINE LIGASE PBY1-RELATED"/>
    <property type="match status" value="1"/>
</dbReference>
<protein>
    <recommendedName>
        <fullName evidence="3">TTL-domain-containing protein</fullName>
    </recommendedName>
</protein>
<dbReference type="EMBL" id="BRYA01000318">
    <property type="protein sequence ID" value="GMI46910.1"/>
    <property type="molecule type" value="Genomic_DNA"/>
</dbReference>
<reference evidence="2" key="1">
    <citation type="journal article" date="2023" name="Commun. Biol.">
        <title>Genome analysis of Parmales, the sister group of diatoms, reveals the evolutionary specialization of diatoms from phago-mixotrophs to photoautotrophs.</title>
        <authorList>
            <person name="Ban H."/>
            <person name="Sato S."/>
            <person name="Yoshikawa S."/>
            <person name="Yamada K."/>
            <person name="Nakamura Y."/>
            <person name="Ichinomiya M."/>
            <person name="Sato N."/>
            <person name="Blanc-Mathieu R."/>
            <person name="Endo H."/>
            <person name="Kuwata A."/>
            <person name="Ogata H."/>
        </authorList>
    </citation>
    <scope>NUCLEOTIDE SEQUENCE [LARGE SCALE GENOMIC DNA]</scope>
</reference>
<keyword evidence="2" id="KW-1185">Reference proteome</keyword>
<dbReference type="Gene3D" id="3.30.470.20">
    <property type="entry name" value="ATP-grasp fold, B domain"/>
    <property type="match status" value="1"/>
</dbReference>